<evidence type="ECO:0000313" key="8">
    <source>
        <dbReference type="Proteomes" id="UP000199474"/>
    </source>
</evidence>
<feature type="transmembrane region" description="Helical" evidence="6">
    <location>
        <begin position="446"/>
        <end position="465"/>
    </location>
</feature>
<dbReference type="GO" id="GO:0005886">
    <property type="term" value="C:plasma membrane"/>
    <property type="evidence" value="ECO:0007669"/>
    <property type="project" value="UniProtKB-SubCell"/>
</dbReference>
<feature type="transmembrane region" description="Helical" evidence="6">
    <location>
        <begin position="88"/>
        <end position="109"/>
    </location>
</feature>
<feature type="transmembrane region" description="Helical" evidence="6">
    <location>
        <begin position="44"/>
        <end position="67"/>
    </location>
</feature>
<dbReference type="InterPro" id="IPR024923">
    <property type="entry name" value="PG_synth_SpoVB"/>
</dbReference>
<dbReference type="CDD" id="cd13124">
    <property type="entry name" value="MATE_SpoVB_like"/>
    <property type="match status" value="1"/>
</dbReference>
<keyword evidence="3 6" id="KW-0812">Transmembrane</keyword>
<evidence type="ECO:0000256" key="1">
    <source>
        <dbReference type="ARBA" id="ARBA00004651"/>
    </source>
</evidence>
<feature type="transmembrane region" description="Helical" evidence="6">
    <location>
        <begin position="477"/>
        <end position="499"/>
    </location>
</feature>
<feature type="transmembrane region" description="Helical" evidence="6">
    <location>
        <begin position="324"/>
        <end position="342"/>
    </location>
</feature>
<protein>
    <submittedName>
        <fullName evidence="7">Polysaccharide transporter, PST family</fullName>
    </submittedName>
</protein>
<dbReference type="InterPro" id="IPR002797">
    <property type="entry name" value="Polysacc_synth"/>
</dbReference>
<comment type="subcellular location">
    <subcellularLocation>
        <location evidence="1">Cell membrane</location>
        <topology evidence="1">Multi-pass membrane protein</topology>
    </subcellularLocation>
</comment>
<dbReference type="InterPro" id="IPR050833">
    <property type="entry name" value="Poly_Biosynth_Transport"/>
</dbReference>
<sequence>MMRESENNKLVKGALLLTLAGLISKLLSAGYRIPLQNLTGDMGFYVYQQVYPFLGIAMMLALYGFPAAISKMTAEMEENGQGFSFKSFYIPVISLLSVMAVSIFLFLFFNAAYLAAWAGDSNLTSAYKLTSFIFLLLPFTALMRGLLQGRQFMQPTAYSQIGEQLIRVTLIITAAVWVYINHAAVYIIGQAAVAAAIIGGLAAIVILVFFFRRYKPAVSGNFTIPWEYYVRTLVILGTAAALNHMVLIIIQFADTFTLIPSLQEYGFTKTEAMKAKGVFDRGQPLVQLGTVVGSSFALALIPAISAEKLRQHPVPLTHSIRSSLLFSFYLAAGATIGLIIIFPETNRLLFLNENGTGPLRILAMAVFLSSIGITTSSVLQGLGYMKRTALFVGVAFLVKWIANQVLVPFWGINGSAVATVVSLAVFALLTIMQLRRKLPSLSPRKHINWPAFVLAASGMTFFIAAADYFTGTIASRFGLLMYVMVTAVAGAIIYVTLLLRLKAFSEEELAMLPFAGLLIRIHKARDR</sequence>
<evidence type="ECO:0000256" key="4">
    <source>
        <dbReference type="ARBA" id="ARBA00022989"/>
    </source>
</evidence>
<evidence type="ECO:0000256" key="3">
    <source>
        <dbReference type="ARBA" id="ARBA00022692"/>
    </source>
</evidence>
<gene>
    <name evidence="7" type="ORF">SAMN05216238_103332</name>
</gene>
<dbReference type="OrthoDB" id="9775950at2"/>
<feature type="transmembrane region" description="Helical" evidence="6">
    <location>
        <begin position="416"/>
        <end position="434"/>
    </location>
</feature>
<evidence type="ECO:0000256" key="5">
    <source>
        <dbReference type="ARBA" id="ARBA00023136"/>
    </source>
</evidence>
<feature type="transmembrane region" description="Helical" evidence="6">
    <location>
        <begin position="389"/>
        <end position="410"/>
    </location>
</feature>
<evidence type="ECO:0000256" key="2">
    <source>
        <dbReference type="ARBA" id="ARBA00022475"/>
    </source>
</evidence>
<organism evidence="7 8">
    <name type="scientific">Lentibacillus persicus</name>
    <dbReference type="NCBI Taxonomy" id="640948"/>
    <lineage>
        <taxon>Bacteria</taxon>
        <taxon>Bacillati</taxon>
        <taxon>Bacillota</taxon>
        <taxon>Bacilli</taxon>
        <taxon>Bacillales</taxon>
        <taxon>Bacillaceae</taxon>
        <taxon>Lentibacillus</taxon>
    </lineage>
</organism>
<dbReference type="AlphaFoldDB" id="A0A1I1UWH6"/>
<dbReference type="RefSeq" id="WP_090083071.1">
    <property type="nucleotide sequence ID" value="NZ_FOMR01000003.1"/>
</dbReference>
<keyword evidence="2" id="KW-1003">Cell membrane</keyword>
<feature type="transmembrane region" description="Helical" evidence="6">
    <location>
        <begin position="232"/>
        <end position="253"/>
    </location>
</feature>
<evidence type="ECO:0000256" key="6">
    <source>
        <dbReference type="SAM" id="Phobius"/>
    </source>
</evidence>
<proteinExistence type="predicted"/>
<dbReference type="EMBL" id="FOMR01000003">
    <property type="protein sequence ID" value="SFD73183.1"/>
    <property type="molecule type" value="Genomic_DNA"/>
</dbReference>
<feature type="transmembrane region" description="Helical" evidence="6">
    <location>
        <begin position="193"/>
        <end position="211"/>
    </location>
</feature>
<dbReference type="STRING" id="640948.SAMN05216238_103332"/>
<feature type="transmembrane region" description="Helical" evidence="6">
    <location>
        <begin position="129"/>
        <end position="147"/>
    </location>
</feature>
<name>A0A1I1UWH6_9BACI</name>
<keyword evidence="8" id="KW-1185">Reference proteome</keyword>
<dbReference type="PANTHER" id="PTHR30250:SF29">
    <property type="entry name" value="POLYSACCHARIDE BIOSYNTHESIS PROTEIN C-TERMINAL DOMAIN-CONTAINING PROTEIN"/>
    <property type="match status" value="1"/>
</dbReference>
<reference evidence="8" key="1">
    <citation type="submission" date="2016-10" db="EMBL/GenBank/DDBJ databases">
        <authorList>
            <person name="Varghese N."/>
            <person name="Submissions S."/>
        </authorList>
    </citation>
    <scope>NUCLEOTIDE SEQUENCE [LARGE SCALE GENOMIC DNA]</scope>
    <source>
        <strain evidence="8">DSM 22530</strain>
    </source>
</reference>
<dbReference type="PANTHER" id="PTHR30250">
    <property type="entry name" value="PST FAMILY PREDICTED COLANIC ACID TRANSPORTER"/>
    <property type="match status" value="1"/>
</dbReference>
<keyword evidence="5 6" id="KW-0472">Membrane</keyword>
<dbReference type="Pfam" id="PF01943">
    <property type="entry name" value="Polysacc_synt"/>
    <property type="match status" value="1"/>
</dbReference>
<keyword evidence="4 6" id="KW-1133">Transmembrane helix</keyword>
<feature type="transmembrane region" description="Helical" evidence="6">
    <location>
        <begin position="285"/>
        <end position="304"/>
    </location>
</feature>
<evidence type="ECO:0000313" key="7">
    <source>
        <dbReference type="EMBL" id="SFD73183.1"/>
    </source>
</evidence>
<accession>A0A1I1UWH6</accession>
<dbReference type="Proteomes" id="UP000199474">
    <property type="component" value="Unassembled WGS sequence"/>
</dbReference>
<feature type="transmembrane region" description="Helical" evidence="6">
    <location>
        <begin position="168"/>
        <end position="187"/>
    </location>
</feature>
<feature type="transmembrane region" description="Helical" evidence="6">
    <location>
        <begin position="362"/>
        <end position="382"/>
    </location>
</feature>